<keyword evidence="1" id="KW-0175">Coiled coil</keyword>
<reference evidence="3 4" key="1">
    <citation type="journal article" date="2017" name="Int. J. Syst. Evol. Microbiol.">
        <title>Oleiagrimonas citrea sp. nov., a marine bacterium isolated from tidal flat sediment and emended description of the genus Oleiagrimonas Fang et al. 2015 and Oleiagrimonas soli.</title>
        <authorList>
            <person name="Yang S.H."/>
            <person name="Seo H.S."/>
            <person name="Seong C.N."/>
            <person name="Kwon K.K."/>
        </authorList>
    </citation>
    <scope>NUCLEOTIDE SEQUENCE [LARGE SCALE GENOMIC DNA]</scope>
    <source>
        <strain evidence="3 4">MEBiC09124</strain>
    </source>
</reference>
<keyword evidence="2" id="KW-1133">Transmembrane helix</keyword>
<keyword evidence="2" id="KW-0812">Transmembrane</keyword>
<dbReference type="AlphaFoldDB" id="A0A846ZJ69"/>
<keyword evidence="2" id="KW-0472">Membrane</keyword>
<dbReference type="EMBL" id="JAAZQD010000001">
    <property type="protein sequence ID" value="NKZ37619.1"/>
    <property type="molecule type" value="Genomic_DNA"/>
</dbReference>
<sequence>MTEAENEARLQELYDIAGRLMELARDDQDAMRVEMNRVQVLCLSLSKAYAKQLSHWDQTLRKTFVEVAESSVEPTRHAMEQARKDAECAADSYRRALRRLGWGRFLFACAISVALWLAVLVSVWVFVPSLDQLAARRAEVANLRAQAEQLSARAKAEFTQCEDRDGTQHPCFRDDESKGPYFDGNKTYRALWRH</sequence>
<comment type="caution">
    <text evidence="3">The sequence shown here is derived from an EMBL/GenBank/DDBJ whole genome shotgun (WGS) entry which is preliminary data.</text>
</comment>
<evidence type="ECO:0000313" key="4">
    <source>
        <dbReference type="Proteomes" id="UP000541636"/>
    </source>
</evidence>
<protein>
    <submittedName>
        <fullName evidence="3">Uncharacterized protein</fullName>
    </submittedName>
</protein>
<organism evidence="3 4">
    <name type="scientific">Oleiagrimonas citrea</name>
    <dbReference type="NCBI Taxonomy" id="1665687"/>
    <lineage>
        <taxon>Bacteria</taxon>
        <taxon>Pseudomonadati</taxon>
        <taxon>Pseudomonadota</taxon>
        <taxon>Gammaproteobacteria</taxon>
        <taxon>Lysobacterales</taxon>
        <taxon>Rhodanobacteraceae</taxon>
        <taxon>Oleiagrimonas</taxon>
    </lineage>
</organism>
<proteinExistence type="predicted"/>
<feature type="transmembrane region" description="Helical" evidence="2">
    <location>
        <begin position="105"/>
        <end position="127"/>
    </location>
</feature>
<evidence type="ECO:0000313" key="3">
    <source>
        <dbReference type="EMBL" id="NKZ37619.1"/>
    </source>
</evidence>
<evidence type="ECO:0000256" key="1">
    <source>
        <dbReference type="SAM" id="Coils"/>
    </source>
</evidence>
<gene>
    <name evidence="3" type="ORF">HF690_01465</name>
</gene>
<dbReference type="Proteomes" id="UP000541636">
    <property type="component" value="Unassembled WGS sequence"/>
</dbReference>
<name>A0A846ZJ69_9GAMM</name>
<evidence type="ECO:0000256" key="2">
    <source>
        <dbReference type="SAM" id="Phobius"/>
    </source>
</evidence>
<accession>A0A846ZJ69</accession>
<feature type="coiled-coil region" evidence="1">
    <location>
        <begin position="130"/>
        <end position="164"/>
    </location>
</feature>
<dbReference type="RefSeq" id="WP_168608206.1">
    <property type="nucleotide sequence ID" value="NZ_JAAZQD010000001.1"/>
</dbReference>
<keyword evidence="4" id="KW-1185">Reference proteome</keyword>